<dbReference type="InterPro" id="IPR025640">
    <property type="entry name" value="GYF_2"/>
</dbReference>
<evidence type="ECO:0000259" key="3">
    <source>
        <dbReference type="Pfam" id="PF14237"/>
    </source>
</evidence>
<evidence type="ECO:0000313" key="6">
    <source>
        <dbReference type="Proteomes" id="UP000035579"/>
    </source>
</evidence>
<dbReference type="KEGG" id="age:AA314_01417"/>
<evidence type="ECO:0000313" key="7">
    <source>
        <dbReference type="Proteomes" id="UP000256345"/>
    </source>
</evidence>
<sequence>MDGNHSNVEGNLLSRAGSGAQPPRLSPPSSETAPASVQSALREVRADDLDAIFDGALFGPPELETSAEVSDTGRAAATPVPVGAMDWYAERHGQPAGPYRLERLRELWHQGELSPDTLFWCEAWSSWRPLSSVPELVASLTISGLPTVAADAAVSTAPVREKEPGSGKKVVSALHSLVEEEEVWLRQMKEAKEQAKEEARSAMLDVPTEPVAAPAPVPVVQPVPVPVQVMPQAAPYPGLGVPVAPPVVPGLMAAPPAPEPAQRGKGVLAGVLIGSAAVGIVAGALFLLSQNLGAPEQVAPRPVVPSETAPRQEAPAVAPAAVPAPAPVVVAPVTQAPAPAPATPAPATPAPVMQQTPAPVAPAPVIATPVVRPTTPAPVPAPVTPVPEKPVAKAVTPAPQPEKPKPAAVVAPAAPEVRVPRAVEPTPRSNPQPAPATPVKAKSNDPLDFEDALDKKFEEELGLSKGAPRFKPEDPRAKRNVYIPPEPGKDLPETLSTSDVVQVVGSHKDAILACISTHSPARMSDSGKDRFVVRWRVLPTGDAVDAVMETEALKGTPFARCIEGQVRSWKFPEHRVQSREPVRFPFTY</sequence>
<dbReference type="GO" id="GO:0003743">
    <property type="term" value="F:translation initiation factor activity"/>
    <property type="evidence" value="ECO:0007669"/>
    <property type="project" value="UniProtKB-KW"/>
</dbReference>
<keyword evidence="4" id="KW-0648">Protein biosynthesis</keyword>
<reference evidence="4 6" key="1">
    <citation type="submission" date="2015-05" db="EMBL/GenBank/DDBJ databases">
        <title>Genome assembly of Archangium gephyra DSM 2261.</title>
        <authorList>
            <person name="Sharma G."/>
            <person name="Subramanian S."/>
        </authorList>
    </citation>
    <scope>NUCLEOTIDE SEQUENCE [LARGE SCALE GENOMIC DNA]</scope>
    <source>
        <strain evidence="4 6">DSM 2261</strain>
    </source>
</reference>
<dbReference type="PRINTS" id="PR01217">
    <property type="entry name" value="PRICHEXTENSN"/>
</dbReference>
<dbReference type="EMBL" id="QUMU01000009">
    <property type="protein sequence ID" value="REG27685.1"/>
    <property type="molecule type" value="Genomic_DNA"/>
</dbReference>
<dbReference type="RefSeq" id="WP_147333037.1">
    <property type="nucleotide sequence ID" value="NZ_CP011509.1"/>
</dbReference>
<keyword evidence="1" id="KW-0175">Coiled coil</keyword>
<accession>A0AAC8TCV7</accession>
<dbReference type="NCBIfam" id="NF033768">
    <property type="entry name" value="myxo_SS_tail"/>
    <property type="match status" value="1"/>
</dbReference>
<keyword evidence="7" id="KW-1185">Reference proteome</keyword>
<feature type="region of interest" description="Disordered" evidence="2">
    <location>
        <begin position="422"/>
        <end position="446"/>
    </location>
</feature>
<dbReference type="EMBL" id="CP011509">
    <property type="protein sequence ID" value="AKI99790.1"/>
    <property type="molecule type" value="Genomic_DNA"/>
</dbReference>
<dbReference type="Pfam" id="PF14237">
    <property type="entry name" value="GYF_2"/>
    <property type="match status" value="1"/>
</dbReference>
<evidence type="ECO:0000313" key="5">
    <source>
        <dbReference type="EMBL" id="REG27685.1"/>
    </source>
</evidence>
<dbReference type="AlphaFoldDB" id="A0AAC8TCV7"/>
<name>A0AAC8TCV7_9BACT</name>
<feature type="region of interest" description="Disordered" evidence="2">
    <location>
        <begin position="465"/>
        <end position="494"/>
    </location>
</feature>
<protein>
    <submittedName>
        <fullName evidence="4">Translation initiation factor 2</fullName>
    </submittedName>
    <submittedName>
        <fullName evidence="5">Uncharacterized protein DUF4339</fullName>
    </submittedName>
</protein>
<dbReference type="Proteomes" id="UP000035579">
    <property type="component" value="Chromosome"/>
</dbReference>
<feature type="domain" description="GYF" evidence="3">
    <location>
        <begin position="87"/>
        <end position="136"/>
    </location>
</feature>
<evidence type="ECO:0000256" key="2">
    <source>
        <dbReference type="SAM" id="MobiDB-lite"/>
    </source>
</evidence>
<reference evidence="5 7" key="2">
    <citation type="submission" date="2018-08" db="EMBL/GenBank/DDBJ databases">
        <title>Genomic Encyclopedia of Archaeal and Bacterial Type Strains, Phase II (KMG-II): from individual species to whole genera.</title>
        <authorList>
            <person name="Goeker M."/>
        </authorList>
    </citation>
    <scope>NUCLEOTIDE SEQUENCE [LARGE SCALE GENOMIC DNA]</scope>
    <source>
        <strain evidence="5 7">DSM 2261</strain>
    </source>
</reference>
<feature type="compositionally biased region" description="Polar residues" evidence="2">
    <location>
        <begin position="27"/>
        <end position="39"/>
    </location>
</feature>
<keyword evidence="4" id="KW-0396">Initiation factor</keyword>
<evidence type="ECO:0000256" key="1">
    <source>
        <dbReference type="SAM" id="Coils"/>
    </source>
</evidence>
<organism evidence="4 6">
    <name type="scientific">Archangium gephyra</name>
    <dbReference type="NCBI Taxonomy" id="48"/>
    <lineage>
        <taxon>Bacteria</taxon>
        <taxon>Pseudomonadati</taxon>
        <taxon>Myxococcota</taxon>
        <taxon>Myxococcia</taxon>
        <taxon>Myxococcales</taxon>
        <taxon>Cystobacterineae</taxon>
        <taxon>Archangiaceae</taxon>
        <taxon>Archangium</taxon>
    </lineage>
</organism>
<gene>
    <name evidence="4" type="ORF">AA314_01417</name>
    <name evidence="5" type="ORF">ATI61_10920</name>
</gene>
<dbReference type="InterPro" id="IPR049806">
    <property type="entry name" value="MasK-like_C"/>
</dbReference>
<feature type="coiled-coil region" evidence="1">
    <location>
        <begin position="174"/>
        <end position="205"/>
    </location>
</feature>
<dbReference type="Proteomes" id="UP000256345">
    <property type="component" value="Unassembled WGS sequence"/>
</dbReference>
<feature type="region of interest" description="Disordered" evidence="2">
    <location>
        <begin position="1"/>
        <end position="41"/>
    </location>
</feature>
<evidence type="ECO:0000313" key="4">
    <source>
        <dbReference type="EMBL" id="AKI99790.1"/>
    </source>
</evidence>
<proteinExistence type="predicted"/>